<feature type="transmembrane region" description="Helical" evidence="1">
    <location>
        <begin position="21"/>
        <end position="42"/>
    </location>
</feature>
<evidence type="ECO:0000256" key="1">
    <source>
        <dbReference type="SAM" id="Phobius"/>
    </source>
</evidence>
<keyword evidence="1" id="KW-0472">Membrane</keyword>
<dbReference type="RefSeq" id="WP_190112706.1">
    <property type="nucleotide sequence ID" value="NZ_BMVB01000029.1"/>
</dbReference>
<dbReference type="AlphaFoldDB" id="A0A918TYI0"/>
<accession>A0A918TYI0</accession>
<feature type="transmembrane region" description="Helical" evidence="1">
    <location>
        <begin position="99"/>
        <end position="118"/>
    </location>
</feature>
<organism evidence="2 3">
    <name type="scientific">Streptomyces cinnamoneus</name>
    <name type="common">Streptoverticillium cinnamoneum</name>
    <dbReference type="NCBI Taxonomy" id="53446"/>
    <lineage>
        <taxon>Bacteria</taxon>
        <taxon>Bacillati</taxon>
        <taxon>Actinomycetota</taxon>
        <taxon>Actinomycetes</taxon>
        <taxon>Kitasatosporales</taxon>
        <taxon>Streptomycetaceae</taxon>
        <taxon>Streptomyces</taxon>
        <taxon>Streptomyces cinnamoneus group</taxon>
    </lineage>
</organism>
<proteinExistence type="predicted"/>
<sequence length="178" mass="19815">MATIKRTEQPVPAWAERLAHLMPLVGLPVCLWRLPIGFGFQMGMNSNDPQPDSLWFTVYVFALSVLSEAFALACLGLVRWWGETVPQWVPFAGGRRIPPMLVIVPATVAGLLFVGLLVEDLLSVFEIGGFATVPYDNGWWRLLANVVSGLFLLWGPMVLAMTWAYYRRRCHGPVAATQ</sequence>
<keyword evidence="1" id="KW-0812">Transmembrane</keyword>
<protein>
    <submittedName>
        <fullName evidence="2">Uncharacterized protein</fullName>
    </submittedName>
</protein>
<dbReference type="Proteomes" id="UP000646244">
    <property type="component" value="Unassembled WGS sequence"/>
</dbReference>
<keyword evidence="1" id="KW-1133">Transmembrane helix</keyword>
<feature type="transmembrane region" description="Helical" evidence="1">
    <location>
        <begin position="138"/>
        <end position="159"/>
    </location>
</feature>
<name>A0A918TYI0_STRCJ</name>
<gene>
    <name evidence="2" type="ORF">GCM10010507_55910</name>
</gene>
<feature type="transmembrane region" description="Helical" evidence="1">
    <location>
        <begin position="54"/>
        <end position="78"/>
    </location>
</feature>
<dbReference type="EMBL" id="BMVB01000029">
    <property type="protein sequence ID" value="GHC70027.1"/>
    <property type="molecule type" value="Genomic_DNA"/>
</dbReference>
<reference evidence="2" key="2">
    <citation type="submission" date="2020-09" db="EMBL/GenBank/DDBJ databases">
        <authorList>
            <person name="Sun Q."/>
            <person name="Ohkuma M."/>
        </authorList>
    </citation>
    <scope>NUCLEOTIDE SEQUENCE</scope>
    <source>
        <strain evidence="2">JCM 4633</strain>
    </source>
</reference>
<comment type="caution">
    <text evidence="2">The sequence shown here is derived from an EMBL/GenBank/DDBJ whole genome shotgun (WGS) entry which is preliminary data.</text>
</comment>
<reference evidence="2" key="1">
    <citation type="journal article" date="2014" name="Int. J. Syst. Evol. Microbiol.">
        <title>Complete genome sequence of Corynebacterium casei LMG S-19264T (=DSM 44701T), isolated from a smear-ripened cheese.</title>
        <authorList>
            <consortium name="US DOE Joint Genome Institute (JGI-PGF)"/>
            <person name="Walter F."/>
            <person name="Albersmeier A."/>
            <person name="Kalinowski J."/>
            <person name="Ruckert C."/>
        </authorList>
    </citation>
    <scope>NUCLEOTIDE SEQUENCE</scope>
    <source>
        <strain evidence="2">JCM 4633</strain>
    </source>
</reference>
<evidence type="ECO:0000313" key="3">
    <source>
        <dbReference type="Proteomes" id="UP000646244"/>
    </source>
</evidence>
<evidence type="ECO:0000313" key="2">
    <source>
        <dbReference type="EMBL" id="GHC70027.1"/>
    </source>
</evidence>